<reference evidence="2 3" key="1">
    <citation type="submission" date="2021-06" db="EMBL/GenBank/DDBJ databases">
        <title>Caerostris extrusa draft genome.</title>
        <authorList>
            <person name="Kono N."/>
            <person name="Arakawa K."/>
        </authorList>
    </citation>
    <scope>NUCLEOTIDE SEQUENCE [LARGE SCALE GENOMIC DNA]</scope>
</reference>
<proteinExistence type="predicted"/>
<keyword evidence="1" id="KW-1133">Transmembrane helix</keyword>
<protein>
    <submittedName>
        <fullName evidence="2">Uncharacterized protein</fullName>
    </submittedName>
</protein>
<keyword evidence="3" id="KW-1185">Reference proteome</keyword>
<comment type="caution">
    <text evidence="2">The sequence shown here is derived from an EMBL/GenBank/DDBJ whole genome shotgun (WGS) entry which is preliminary data.</text>
</comment>
<feature type="transmembrane region" description="Helical" evidence="1">
    <location>
        <begin position="72"/>
        <end position="92"/>
    </location>
</feature>
<name>A0AAV4MB54_CAEEX</name>
<evidence type="ECO:0000313" key="2">
    <source>
        <dbReference type="EMBL" id="GIX68967.1"/>
    </source>
</evidence>
<gene>
    <name evidence="2" type="ORF">CEXT_625781</name>
</gene>
<sequence>MRISFIRLKLAFPATLRTIFNSIPASSDALAVERITDKGRHVSSTNLTLPYCSPAPGWYRLTTVGYLWRVPWLTKVQLILTLLLTTILFHFIPHIA</sequence>
<dbReference type="AlphaFoldDB" id="A0AAV4MB54"/>
<dbReference type="Proteomes" id="UP001054945">
    <property type="component" value="Unassembled WGS sequence"/>
</dbReference>
<accession>A0AAV4MB54</accession>
<keyword evidence="1" id="KW-0472">Membrane</keyword>
<evidence type="ECO:0000313" key="3">
    <source>
        <dbReference type="Proteomes" id="UP001054945"/>
    </source>
</evidence>
<dbReference type="EMBL" id="BPLR01019536">
    <property type="protein sequence ID" value="GIX68967.1"/>
    <property type="molecule type" value="Genomic_DNA"/>
</dbReference>
<evidence type="ECO:0000256" key="1">
    <source>
        <dbReference type="SAM" id="Phobius"/>
    </source>
</evidence>
<organism evidence="2 3">
    <name type="scientific">Caerostris extrusa</name>
    <name type="common">Bark spider</name>
    <name type="synonym">Caerostris bankana</name>
    <dbReference type="NCBI Taxonomy" id="172846"/>
    <lineage>
        <taxon>Eukaryota</taxon>
        <taxon>Metazoa</taxon>
        <taxon>Ecdysozoa</taxon>
        <taxon>Arthropoda</taxon>
        <taxon>Chelicerata</taxon>
        <taxon>Arachnida</taxon>
        <taxon>Araneae</taxon>
        <taxon>Araneomorphae</taxon>
        <taxon>Entelegynae</taxon>
        <taxon>Araneoidea</taxon>
        <taxon>Araneidae</taxon>
        <taxon>Caerostris</taxon>
    </lineage>
</organism>
<keyword evidence="1" id="KW-0812">Transmembrane</keyword>